<comment type="caution">
    <text evidence="1">The sequence shown here is derived from an EMBL/GenBank/DDBJ whole genome shotgun (WGS) entry which is preliminary data.</text>
</comment>
<dbReference type="AlphaFoldDB" id="A0A5M6D954"/>
<sequence>MGFLCISFRQYRILQSRLLYCLPQGKPACGLLTGSTNLPLRDLHPLEYFGTLQYLMPILGAHNS</sequence>
<proteinExistence type="predicted"/>
<reference evidence="1 2" key="1">
    <citation type="submission" date="2019-09" db="EMBL/GenBank/DDBJ databases">
        <title>Genome sequence and assembly of Adhaeribacter sp.</title>
        <authorList>
            <person name="Chhetri G."/>
        </authorList>
    </citation>
    <scope>NUCLEOTIDE SEQUENCE [LARGE SCALE GENOMIC DNA]</scope>
    <source>
        <strain evidence="1 2">DK36</strain>
    </source>
</reference>
<organism evidence="1 2">
    <name type="scientific">Adhaeribacter rhizoryzae</name>
    <dbReference type="NCBI Taxonomy" id="2607907"/>
    <lineage>
        <taxon>Bacteria</taxon>
        <taxon>Pseudomonadati</taxon>
        <taxon>Bacteroidota</taxon>
        <taxon>Cytophagia</taxon>
        <taxon>Cytophagales</taxon>
        <taxon>Hymenobacteraceae</taxon>
        <taxon>Adhaeribacter</taxon>
    </lineage>
</organism>
<name>A0A5M6D954_9BACT</name>
<evidence type="ECO:0000313" key="2">
    <source>
        <dbReference type="Proteomes" id="UP000323426"/>
    </source>
</evidence>
<keyword evidence="2" id="KW-1185">Reference proteome</keyword>
<gene>
    <name evidence="1" type="ORF">F0145_17740</name>
</gene>
<dbReference type="Proteomes" id="UP000323426">
    <property type="component" value="Unassembled WGS sequence"/>
</dbReference>
<accession>A0A5M6D954</accession>
<dbReference type="EMBL" id="VWSF01000015">
    <property type="protein sequence ID" value="KAA5543010.1"/>
    <property type="molecule type" value="Genomic_DNA"/>
</dbReference>
<evidence type="ECO:0000313" key="1">
    <source>
        <dbReference type="EMBL" id="KAA5543010.1"/>
    </source>
</evidence>
<protein>
    <submittedName>
        <fullName evidence="1">Uncharacterized protein</fullName>
    </submittedName>
</protein>